<evidence type="ECO:0000256" key="4">
    <source>
        <dbReference type="RuleBase" id="RU362073"/>
    </source>
</evidence>
<dbReference type="EMBL" id="JABMCI010000069">
    <property type="protein sequence ID" value="NUU18955.1"/>
    <property type="molecule type" value="Genomic_DNA"/>
</dbReference>
<dbReference type="AlphaFoldDB" id="A0A7Y6DZ06"/>
<evidence type="ECO:0000313" key="8">
    <source>
        <dbReference type="Proteomes" id="UP000565724"/>
    </source>
</evidence>
<dbReference type="GO" id="GO:0005198">
    <property type="term" value="F:structural molecule activity"/>
    <property type="evidence" value="ECO:0007669"/>
    <property type="project" value="UniProtKB-UniRule"/>
</dbReference>
<dbReference type="PANTHER" id="PTHR42792:SF2">
    <property type="entry name" value="FLAGELLIN"/>
    <property type="match status" value="1"/>
</dbReference>
<gene>
    <name evidence="7" type="ORF">HP550_17020</name>
</gene>
<proteinExistence type="inferred from homology"/>
<dbReference type="Gene3D" id="6.10.280.190">
    <property type="match status" value="1"/>
</dbReference>
<dbReference type="PANTHER" id="PTHR42792">
    <property type="entry name" value="FLAGELLIN"/>
    <property type="match status" value="1"/>
</dbReference>
<name>A0A7Y6DZ06_9CELL</name>
<dbReference type="GO" id="GO:0009288">
    <property type="term" value="C:bacterial-type flagellum"/>
    <property type="evidence" value="ECO:0007669"/>
    <property type="project" value="UniProtKB-SubCell"/>
</dbReference>
<dbReference type="InterPro" id="IPR001492">
    <property type="entry name" value="Flagellin"/>
</dbReference>
<comment type="function">
    <text evidence="4">Flagellin is the subunit protein which polymerizes to form the filaments of bacterial flagella.</text>
</comment>
<evidence type="ECO:0000256" key="2">
    <source>
        <dbReference type="ARBA" id="ARBA00020110"/>
    </source>
</evidence>
<dbReference type="SUPFAM" id="SSF64518">
    <property type="entry name" value="Phase 1 flagellin"/>
    <property type="match status" value="1"/>
</dbReference>
<dbReference type="InterPro" id="IPR001029">
    <property type="entry name" value="Flagellin_N"/>
</dbReference>
<dbReference type="Pfam" id="PF00669">
    <property type="entry name" value="Flagellin_N"/>
    <property type="match status" value="1"/>
</dbReference>
<keyword evidence="7" id="KW-0966">Cell projection</keyword>
<organism evidence="7 8">
    <name type="scientific">Cellulomonas humilata</name>
    <dbReference type="NCBI Taxonomy" id="144055"/>
    <lineage>
        <taxon>Bacteria</taxon>
        <taxon>Bacillati</taxon>
        <taxon>Actinomycetota</taxon>
        <taxon>Actinomycetes</taxon>
        <taxon>Micrococcales</taxon>
        <taxon>Cellulomonadaceae</taxon>
        <taxon>Cellulomonas</taxon>
    </lineage>
</organism>
<keyword evidence="7" id="KW-0282">Flagellum</keyword>
<keyword evidence="3 4" id="KW-0975">Bacterial flagellum</keyword>
<evidence type="ECO:0000256" key="1">
    <source>
        <dbReference type="ARBA" id="ARBA00005709"/>
    </source>
</evidence>
<evidence type="ECO:0000313" key="7">
    <source>
        <dbReference type="EMBL" id="NUU18955.1"/>
    </source>
</evidence>
<dbReference type="InterPro" id="IPR046358">
    <property type="entry name" value="Flagellin_C"/>
</dbReference>
<dbReference type="InterPro" id="IPR042187">
    <property type="entry name" value="Flagellin_C_sub2"/>
</dbReference>
<accession>A0A7Y6DZ06</accession>
<comment type="similarity">
    <text evidence="1 4">Belongs to the bacterial flagellin family.</text>
</comment>
<dbReference type="RefSeq" id="WP_175348870.1">
    <property type="nucleotide sequence ID" value="NZ_JABMCI010000069.1"/>
</dbReference>
<evidence type="ECO:0000259" key="5">
    <source>
        <dbReference type="Pfam" id="PF00669"/>
    </source>
</evidence>
<dbReference type="Proteomes" id="UP000565724">
    <property type="component" value="Unassembled WGS sequence"/>
</dbReference>
<keyword evidence="7" id="KW-0969">Cilium</keyword>
<dbReference type="PRINTS" id="PR00207">
    <property type="entry name" value="FLAGELLIN"/>
</dbReference>
<protein>
    <recommendedName>
        <fullName evidence="2 4">Flagellin</fullName>
    </recommendedName>
</protein>
<evidence type="ECO:0000256" key="3">
    <source>
        <dbReference type="ARBA" id="ARBA00023143"/>
    </source>
</evidence>
<comment type="caution">
    <text evidence="7">The sequence shown here is derived from an EMBL/GenBank/DDBJ whole genome shotgun (WGS) entry which is preliminary data.</text>
</comment>
<comment type="subcellular location">
    <subcellularLocation>
        <location evidence="4">Secreted</location>
    </subcellularLocation>
    <subcellularLocation>
        <location evidence="4">Bacterial flagellum</location>
    </subcellularLocation>
</comment>
<keyword evidence="4" id="KW-0964">Secreted</keyword>
<reference evidence="7 8" key="1">
    <citation type="submission" date="2020-05" db="EMBL/GenBank/DDBJ databases">
        <title>Genome Sequencing of Type Strains.</title>
        <authorList>
            <person name="Lemaire J.F."/>
            <person name="Inderbitzin P."/>
            <person name="Gregorio O.A."/>
            <person name="Collins S.B."/>
            <person name="Wespe N."/>
            <person name="Knight-Connoni V."/>
        </authorList>
    </citation>
    <scope>NUCLEOTIDE SEQUENCE [LARGE SCALE GENOMIC DNA]</scope>
    <source>
        <strain evidence="7 8">ATCC 25174</strain>
    </source>
</reference>
<dbReference type="Pfam" id="PF00700">
    <property type="entry name" value="Flagellin_C"/>
    <property type="match status" value="1"/>
</dbReference>
<sequence>MGLSINQNIAAVNSYRNLSNTQNDLSKSLEKLSSGFRINRAADDAAGLAISEGLRSQVGGLKVAARNAQDGISVVQTAEGALTEVHAILQRQRDLAVQAGNDSNNADARTNIKAESDSLSEELTRIADSTNFNGADLLKGGTMTFQVGAGSDATTSQIDVDLADISGLGATIGALTFDTAANALTTISAIDDEIKAVSTARAELGATQNRFEHTVKNINVSVENLSASESRIRDTDMASEMVSFTRAQILSQAGTAMLAQANQIPQGVLSLLR</sequence>
<dbReference type="GO" id="GO:0005576">
    <property type="term" value="C:extracellular region"/>
    <property type="evidence" value="ECO:0007669"/>
    <property type="project" value="UniProtKB-SubCell"/>
</dbReference>
<feature type="domain" description="Flagellin N-terminal" evidence="5">
    <location>
        <begin position="5"/>
        <end position="140"/>
    </location>
</feature>
<evidence type="ECO:0000259" key="6">
    <source>
        <dbReference type="Pfam" id="PF00700"/>
    </source>
</evidence>
<feature type="domain" description="Flagellin C-terminal" evidence="6">
    <location>
        <begin position="187"/>
        <end position="272"/>
    </location>
</feature>
<dbReference type="Gene3D" id="1.20.1330.10">
    <property type="entry name" value="f41 fragment of flagellin, N-terminal domain"/>
    <property type="match status" value="1"/>
</dbReference>
<dbReference type="Gene3D" id="6.10.10.10">
    <property type="entry name" value="Flagellar export chaperone, C-terminal domain"/>
    <property type="match status" value="1"/>
</dbReference>
<keyword evidence="8" id="KW-1185">Reference proteome</keyword>